<dbReference type="EnsemblProtists" id="HpaT802058">
    <property type="protein sequence ID" value="HpaP802058"/>
    <property type="gene ID" value="HpaG802058"/>
</dbReference>
<reference evidence="2" key="2">
    <citation type="submission" date="2015-06" db="UniProtKB">
        <authorList>
            <consortium name="EnsemblProtists"/>
        </authorList>
    </citation>
    <scope>IDENTIFICATION</scope>
    <source>
        <strain evidence="2">Emoy2</strain>
    </source>
</reference>
<name>M4B706_HYAAE</name>
<sequence length="424" mass="46962">MSTAEAVGGGKKRPRADLLSTLDAAFASTAQATDSKYTAQAAAQSDLHQKHKQQAYQHLKRKRKGDDKHVHEGNGRRKKRGQDHAKKETAEKHGKKQTEAAYEKMSTELLAIGLKDCSLVRISSFSRRRKGEEHPQVQTLTKPRVLHETLKKYIESVTRDTKADSNAVASLKNKVLSLDNPFKKSAAAESAAKKNIATASRIQTAKLLSARRRRELGLHLLSGEIQYNDVELLKEIWTRYVSQVIQNELGEVQHVTEEAQRSRNAKLHLKLKYLDLSGCPLEGTVDVAGIHRSSCHGSPMHCANSLMIYAVPWWCVQWCNPQIHATSVSKVSSSQRHSIRCSSALLHLQATTKTATAVSAVRQVPSPTSCRALVADTLLFLSLSAGMCLALFKSSSCFRVHLNATRTLILDSTWFADRADVVNQ</sequence>
<evidence type="ECO:0000313" key="3">
    <source>
        <dbReference type="Proteomes" id="UP000011713"/>
    </source>
</evidence>
<evidence type="ECO:0000256" key="1">
    <source>
        <dbReference type="SAM" id="MobiDB-lite"/>
    </source>
</evidence>
<feature type="compositionally biased region" description="Basic and acidic residues" evidence="1">
    <location>
        <begin position="82"/>
        <end position="100"/>
    </location>
</feature>
<dbReference type="VEuPathDB" id="FungiDB:HpaG802058"/>
<dbReference type="Proteomes" id="UP000011713">
    <property type="component" value="Unassembled WGS sequence"/>
</dbReference>
<dbReference type="EMBL" id="JH598637">
    <property type="status" value="NOT_ANNOTATED_CDS"/>
    <property type="molecule type" value="Genomic_DNA"/>
</dbReference>
<proteinExistence type="predicted"/>
<dbReference type="InParanoid" id="M4B706"/>
<feature type="region of interest" description="Disordered" evidence="1">
    <location>
        <begin position="41"/>
        <end position="100"/>
    </location>
</feature>
<dbReference type="AlphaFoldDB" id="M4B706"/>
<organism evidence="2 3">
    <name type="scientific">Hyaloperonospora arabidopsidis (strain Emoy2)</name>
    <name type="common">Downy mildew agent</name>
    <name type="synonym">Peronospora arabidopsidis</name>
    <dbReference type="NCBI Taxonomy" id="559515"/>
    <lineage>
        <taxon>Eukaryota</taxon>
        <taxon>Sar</taxon>
        <taxon>Stramenopiles</taxon>
        <taxon>Oomycota</taxon>
        <taxon>Peronosporomycetes</taxon>
        <taxon>Peronosporales</taxon>
        <taxon>Peronosporaceae</taxon>
        <taxon>Hyaloperonospora</taxon>
    </lineage>
</organism>
<reference evidence="3" key="1">
    <citation type="journal article" date="2010" name="Science">
        <title>Signatures of adaptation to obligate biotrophy in the Hyaloperonospora arabidopsidis genome.</title>
        <authorList>
            <person name="Baxter L."/>
            <person name="Tripathy S."/>
            <person name="Ishaque N."/>
            <person name="Boot N."/>
            <person name="Cabral A."/>
            <person name="Kemen E."/>
            <person name="Thines M."/>
            <person name="Ah-Fong A."/>
            <person name="Anderson R."/>
            <person name="Badejoko W."/>
            <person name="Bittner-Eddy P."/>
            <person name="Boore J.L."/>
            <person name="Chibucos M.C."/>
            <person name="Coates M."/>
            <person name="Dehal P."/>
            <person name="Delehaunty K."/>
            <person name="Dong S."/>
            <person name="Downton P."/>
            <person name="Dumas B."/>
            <person name="Fabro G."/>
            <person name="Fronick C."/>
            <person name="Fuerstenberg S.I."/>
            <person name="Fulton L."/>
            <person name="Gaulin E."/>
            <person name="Govers F."/>
            <person name="Hughes L."/>
            <person name="Humphray S."/>
            <person name="Jiang R.H."/>
            <person name="Judelson H."/>
            <person name="Kamoun S."/>
            <person name="Kyung K."/>
            <person name="Meijer H."/>
            <person name="Minx P."/>
            <person name="Morris P."/>
            <person name="Nelson J."/>
            <person name="Phuntumart V."/>
            <person name="Qutob D."/>
            <person name="Rehmany A."/>
            <person name="Rougon-Cardoso A."/>
            <person name="Ryden P."/>
            <person name="Torto-Alalibo T."/>
            <person name="Studholme D."/>
            <person name="Wang Y."/>
            <person name="Win J."/>
            <person name="Wood J."/>
            <person name="Clifton S.W."/>
            <person name="Rogers J."/>
            <person name="Van den Ackerveken G."/>
            <person name="Jones J.D."/>
            <person name="McDowell J.M."/>
            <person name="Beynon J."/>
            <person name="Tyler B.M."/>
        </authorList>
    </citation>
    <scope>NUCLEOTIDE SEQUENCE [LARGE SCALE GENOMIC DNA]</scope>
    <source>
        <strain evidence="3">Emoy2</strain>
    </source>
</reference>
<evidence type="ECO:0000313" key="2">
    <source>
        <dbReference type="EnsemblProtists" id="HpaP802058"/>
    </source>
</evidence>
<protein>
    <submittedName>
        <fullName evidence="2">Uncharacterized protein</fullName>
    </submittedName>
</protein>
<keyword evidence="3" id="KW-1185">Reference proteome</keyword>
<feature type="compositionally biased region" description="Basic and acidic residues" evidence="1">
    <location>
        <begin position="64"/>
        <end position="75"/>
    </location>
</feature>
<dbReference type="eggNOG" id="KOG4046">
    <property type="taxonomic scope" value="Eukaryota"/>
</dbReference>
<dbReference type="HOGENOM" id="CLU_053430_0_0_1"/>
<dbReference type="STRING" id="559515.M4B706"/>
<accession>M4B706</accession>
<feature type="compositionally biased region" description="Basic residues" evidence="1">
    <location>
        <begin position="49"/>
        <end position="63"/>
    </location>
</feature>